<keyword evidence="1" id="KW-0732">Signal</keyword>
<proteinExistence type="predicted"/>
<feature type="signal peptide" evidence="1">
    <location>
        <begin position="1"/>
        <end position="16"/>
    </location>
</feature>
<evidence type="ECO:0000313" key="3">
    <source>
        <dbReference type="Proteomes" id="UP000193926"/>
    </source>
</evidence>
<comment type="caution">
    <text evidence="2">The sequence shown here is derived from an EMBL/GenBank/DDBJ whole genome shotgun (WGS) entry which is preliminary data.</text>
</comment>
<name>A0A1X4NLY7_9RHOB</name>
<evidence type="ECO:0000256" key="1">
    <source>
        <dbReference type="SAM" id="SignalP"/>
    </source>
</evidence>
<protein>
    <submittedName>
        <fullName evidence="2">Uncharacterized protein</fullName>
    </submittedName>
</protein>
<feature type="chain" id="PRO_5012394606" evidence="1">
    <location>
        <begin position="17"/>
        <end position="116"/>
    </location>
</feature>
<keyword evidence="3" id="KW-1185">Reference proteome</keyword>
<organism evidence="2 3">
    <name type="scientific">Marivita geojedonensis</name>
    <dbReference type="NCBI Taxonomy" id="1123756"/>
    <lineage>
        <taxon>Bacteria</taxon>
        <taxon>Pseudomonadati</taxon>
        <taxon>Pseudomonadota</taxon>
        <taxon>Alphaproteobacteria</taxon>
        <taxon>Rhodobacterales</taxon>
        <taxon>Roseobacteraceae</taxon>
        <taxon>Marivita</taxon>
    </lineage>
</organism>
<reference evidence="2 3" key="1">
    <citation type="submission" date="2014-03" db="EMBL/GenBank/DDBJ databases">
        <title>The draft genome sequence of Marivita geojedonensis KCTC 23882.</title>
        <authorList>
            <person name="Lai Q."/>
            <person name="Shao Z."/>
        </authorList>
    </citation>
    <scope>NUCLEOTIDE SEQUENCE [LARGE SCALE GENOMIC DNA]</scope>
    <source>
        <strain evidence="2 3">DPG-138</strain>
    </source>
</reference>
<dbReference type="OrthoDB" id="7864285at2"/>
<gene>
    <name evidence="2" type="ORF">MGEO_07670</name>
</gene>
<accession>A0A1X4NLY7</accession>
<dbReference type="AlphaFoldDB" id="A0A1X4NLY7"/>
<evidence type="ECO:0000313" key="2">
    <source>
        <dbReference type="EMBL" id="OSQ51348.1"/>
    </source>
</evidence>
<dbReference type="Proteomes" id="UP000193926">
    <property type="component" value="Unassembled WGS sequence"/>
</dbReference>
<dbReference type="EMBL" id="JFKC01000005">
    <property type="protein sequence ID" value="OSQ51348.1"/>
    <property type="molecule type" value="Genomic_DNA"/>
</dbReference>
<sequence length="116" mass="12783">MTFLAAALVTAAPVFAGDTRISSNGDEYSVSVEADLTSLRSLYPKARFIGVGASTEIVRDHDEFLMMADCKTYSPFFGYGTWAWANGGFFIDFEDIGFEFPQQDAPIEDKTGKCRI</sequence>